<keyword evidence="3" id="KW-0067">ATP-binding</keyword>
<keyword evidence="2" id="KW-0436">Ligase</keyword>
<dbReference type="Proteomes" id="UP001586593">
    <property type="component" value="Unassembled WGS sequence"/>
</dbReference>
<name>A0ABR3WA90_9PEZI</name>
<dbReference type="SUPFAM" id="SSF56059">
    <property type="entry name" value="Glutathione synthetase ATP-binding domain-like"/>
    <property type="match status" value="1"/>
</dbReference>
<evidence type="ECO:0000256" key="2">
    <source>
        <dbReference type="ARBA" id="ARBA00022598"/>
    </source>
</evidence>
<dbReference type="PANTHER" id="PTHR23132:SF23">
    <property type="entry name" value="D-ALANINE--D-ALANINE LIGASE B"/>
    <property type="match status" value="1"/>
</dbReference>
<evidence type="ECO:0000313" key="5">
    <source>
        <dbReference type="EMBL" id="KAL1857004.1"/>
    </source>
</evidence>
<dbReference type="Pfam" id="PF07478">
    <property type="entry name" value="Dala_Dala_lig_C"/>
    <property type="match status" value="1"/>
</dbReference>
<evidence type="ECO:0000259" key="4">
    <source>
        <dbReference type="PROSITE" id="PS50975"/>
    </source>
</evidence>
<evidence type="ECO:0000313" key="6">
    <source>
        <dbReference type="Proteomes" id="UP001586593"/>
    </source>
</evidence>
<dbReference type="InterPro" id="IPR011761">
    <property type="entry name" value="ATP-grasp"/>
</dbReference>
<dbReference type="PROSITE" id="PS50975">
    <property type="entry name" value="ATP_GRASP"/>
    <property type="match status" value="1"/>
</dbReference>
<dbReference type="Gene3D" id="3.30.470.20">
    <property type="entry name" value="ATP-grasp fold, B domain"/>
    <property type="match status" value="1"/>
</dbReference>
<sequence length="409" mass="43707">MAALKALTKARVAVLYQALDPPVLGGVFKPKKPSGYRDSSADIAYTLSRLGQQGGRPSPPGTASGPQLEVVTPVAQPDPANDANWSFPDSEAGILDAVDRHGVTHLWANTILFSTHPLQISAGLDRYQSSLRVVCQPPRRVEAYDDKSLVHQILQSWNRTHDESRRFTLPVSKTVHVGTGNPPTGVLAVAREMGYPVVAKPVRGRGSFGVKVCRSDEELAAHVEMLKKTSGDALILEEYLSGEEATVTVMPVSGASSTTAEQDSTANGGRLYQALPVVTRFGHVDGVAPYNGTVAVSANSRVVTAAESQGDPAYARIMRECEDVAQLLGMTSVIRIDVRRSAPGGAFRIFDVNMKPNMTGPGRPGRDDQTSLSGMAAAGLGWDYGTFLTKILQAAPTLQTLREAQVLHK</sequence>
<keyword evidence="3" id="KW-0547">Nucleotide-binding</keyword>
<evidence type="ECO:0000256" key="1">
    <source>
        <dbReference type="ARBA" id="ARBA00010871"/>
    </source>
</evidence>
<comment type="caution">
    <text evidence="5">The sequence shown here is derived from an EMBL/GenBank/DDBJ whole genome shotgun (WGS) entry which is preliminary data.</text>
</comment>
<evidence type="ECO:0000256" key="3">
    <source>
        <dbReference type="PROSITE-ProRule" id="PRU00409"/>
    </source>
</evidence>
<dbReference type="InterPro" id="IPR011095">
    <property type="entry name" value="Dala_Dala_lig_C"/>
</dbReference>
<dbReference type="PANTHER" id="PTHR23132">
    <property type="entry name" value="D-ALANINE--D-ALANINE LIGASE"/>
    <property type="match status" value="1"/>
</dbReference>
<reference evidence="5 6" key="1">
    <citation type="journal article" date="2024" name="Commun. Biol.">
        <title>Comparative genomic analysis of thermophilic fungi reveals convergent evolutionary adaptations and gene losses.</title>
        <authorList>
            <person name="Steindorff A.S."/>
            <person name="Aguilar-Pontes M.V."/>
            <person name="Robinson A.J."/>
            <person name="Andreopoulos B."/>
            <person name="LaButti K."/>
            <person name="Kuo A."/>
            <person name="Mondo S."/>
            <person name="Riley R."/>
            <person name="Otillar R."/>
            <person name="Haridas S."/>
            <person name="Lipzen A."/>
            <person name="Grimwood J."/>
            <person name="Schmutz J."/>
            <person name="Clum A."/>
            <person name="Reid I.D."/>
            <person name="Moisan M.C."/>
            <person name="Butler G."/>
            <person name="Nguyen T.T.M."/>
            <person name="Dewar K."/>
            <person name="Conant G."/>
            <person name="Drula E."/>
            <person name="Henrissat B."/>
            <person name="Hansel C."/>
            <person name="Singer S."/>
            <person name="Hutchinson M.I."/>
            <person name="de Vries R.P."/>
            <person name="Natvig D.O."/>
            <person name="Powell A.J."/>
            <person name="Tsang A."/>
            <person name="Grigoriev I.V."/>
        </authorList>
    </citation>
    <scope>NUCLEOTIDE SEQUENCE [LARGE SCALE GENOMIC DNA]</scope>
    <source>
        <strain evidence="5 6">ATCC 24622</strain>
    </source>
</reference>
<feature type="domain" description="ATP-grasp" evidence="4">
    <location>
        <begin position="161"/>
        <end position="393"/>
    </location>
</feature>
<protein>
    <recommendedName>
        <fullName evidence="4">ATP-grasp domain-containing protein</fullName>
    </recommendedName>
</protein>
<comment type="similarity">
    <text evidence="1">Belongs to the D-alanine--D-alanine ligase family.</text>
</comment>
<keyword evidence="6" id="KW-1185">Reference proteome</keyword>
<dbReference type="Gene3D" id="3.30.1490.20">
    <property type="entry name" value="ATP-grasp fold, A domain"/>
    <property type="match status" value="1"/>
</dbReference>
<gene>
    <name evidence="5" type="ORF">VTK73DRAFT_8152</name>
</gene>
<dbReference type="EMBL" id="JAZHXJ010000572">
    <property type="protein sequence ID" value="KAL1857004.1"/>
    <property type="molecule type" value="Genomic_DNA"/>
</dbReference>
<dbReference type="InterPro" id="IPR013815">
    <property type="entry name" value="ATP_grasp_subdomain_1"/>
</dbReference>
<organism evidence="5 6">
    <name type="scientific">Phialemonium thermophilum</name>
    <dbReference type="NCBI Taxonomy" id="223376"/>
    <lineage>
        <taxon>Eukaryota</taxon>
        <taxon>Fungi</taxon>
        <taxon>Dikarya</taxon>
        <taxon>Ascomycota</taxon>
        <taxon>Pezizomycotina</taxon>
        <taxon>Sordariomycetes</taxon>
        <taxon>Sordariomycetidae</taxon>
        <taxon>Cephalothecales</taxon>
        <taxon>Cephalothecaceae</taxon>
        <taxon>Phialemonium</taxon>
    </lineage>
</organism>
<accession>A0ABR3WA90</accession>
<proteinExistence type="inferred from homology"/>